<evidence type="ECO:0000256" key="1">
    <source>
        <dbReference type="SAM" id="MobiDB-lite"/>
    </source>
</evidence>
<dbReference type="InterPro" id="IPR011836">
    <property type="entry name" value="YhdP"/>
</dbReference>
<dbReference type="RefSeq" id="WP_011497748.1">
    <property type="nucleotide sequence ID" value="NC_007954.1"/>
</dbReference>
<dbReference type="PANTHER" id="PTHR38690:SF1">
    <property type="entry name" value="PROTEASE"/>
    <property type="match status" value="1"/>
</dbReference>
<evidence type="ECO:0000256" key="2">
    <source>
        <dbReference type="SAM" id="Phobius"/>
    </source>
</evidence>
<evidence type="ECO:0000259" key="3">
    <source>
        <dbReference type="Pfam" id="PF13116"/>
    </source>
</evidence>
<organism evidence="4 5">
    <name type="scientific">Shewanella denitrificans (strain OS217 / ATCC BAA-1090 / DSM 15013)</name>
    <dbReference type="NCBI Taxonomy" id="318161"/>
    <lineage>
        <taxon>Bacteria</taxon>
        <taxon>Pseudomonadati</taxon>
        <taxon>Pseudomonadota</taxon>
        <taxon>Gammaproteobacteria</taxon>
        <taxon>Alteromonadales</taxon>
        <taxon>Shewanellaceae</taxon>
        <taxon>Shewanella</taxon>
    </lineage>
</organism>
<dbReference type="NCBIfam" id="TIGR02099">
    <property type="entry name" value="YhdP family protein"/>
    <property type="match status" value="1"/>
</dbReference>
<evidence type="ECO:0000313" key="4">
    <source>
        <dbReference type="EMBL" id="ABE56605.1"/>
    </source>
</evidence>
<keyword evidence="2" id="KW-0472">Membrane</keyword>
<dbReference type="Pfam" id="PF13116">
    <property type="entry name" value="YhdP"/>
    <property type="match status" value="1"/>
</dbReference>
<feature type="region of interest" description="Disordered" evidence="1">
    <location>
        <begin position="1364"/>
        <end position="1419"/>
    </location>
</feature>
<dbReference type="eggNOG" id="COG3164">
    <property type="taxonomic scope" value="Bacteria"/>
</dbReference>
<dbReference type="PANTHER" id="PTHR38690">
    <property type="entry name" value="PROTEASE-RELATED"/>
    <property type="match status" value="1"/>
</dbReference>
<keyword evidence="5" id="KW-1185">Reference proteome</keyword>
<feature type="transmembrane region" description="Helical" evidence="2">
    <location>
        <begin position="12"/>
        <end position="35"/>
    </location>
</feature>
<protein>
    <recommendedName>
        <fullName evidence="3">YhdP central domain-containing protein</fullName>
    </recommendedName>
</protein>
<dbReference type="KEGG" id="sdn:Sden_3329"/>
<keyword evidence="2" id="KW-0812">Transmembrane</keyword>
<sequence>MSTPTLQRLIKIVWQLLALGLLLFALLVSLIRGLLPHVPEVRQQLVEYLQHQYKVKVQLESIMAQWRAFGPELVINQLVIPPQAALPITLMVEKVHLKIDFWDSVASFSPQIETVTFDGLHLAYDLSHQAIAPSASPAAMDSEGTHGPAIASEEAQAQDWLYGFALEQLSHFSITNASVQLLSDKRKFKPIFINNLVWLNSPNLHRGEGQLLMDKSGASQQNLSLKLEISGNGYQADSLVGQAYLQANELDLGQWLSGKAAELDFKRLLQVANLDSEPEHAKIDGKLNFEAWLEFSNRSLASGLLVLKPSSLQWQWADVTERFSIESGQFELVSSPEGWQVNSHGLKLMTNQQVWPALDIGVRYQDDAFFAYLNELSLPLLTPLLALVPELSAEQLTQWQTLGLSGTVGPIRGYHSLETGLIAKTRLSQVAWSRAEGMPGMSPIDAALSYDNHGLNLSLPAQDYSLDFGTGFEAPLVFHGEALSARYELSEQRLAIPRFAFDNQDISLAGAVGVSLTQDTHLSLAAKVKVKQAQHLGDYFPLAAMSPELVEYLNGAIIKGQIPDASVVWHGALSHYPYEDNSGVFQAGFTLENAVYRFEPDWPVITELRLDALFENAAMDLWVTQGQLQDVAIDGAHVYIPELGENSLLRVEAKLNTQALAATRVLQASPLKDSVGETLNSLQVRGAISARLDLNIPLYEGEEERIAGNISFNKNNLLLTGPELEFTDLTGEVSFINQELLGKGLKAKLLGQGLVFSFATEERDDKLALAVDLQGKVVMASLPQAAANPLSEYYQGSFEWDGAMSMVFEPDNYQLQLQLNSDLVGTEISLPAPFNKPVKVPLGLNLELFGESQSITFSAKLAELAEFRGEITPESGNGLSHYDVMLGRAFKLGDTLQGQGQGQIQIALDQAQLAPWLPVIEQFTLASTEPTGEEAEPGFFPPLQLIRGKVNQFELPGLWLHAAEFSASPSADKWQFKVDSEEFVGDISLYPDWQQQGLEVQGEKLALSTQALGLKPEKHIEASAPMLPLELNPLEADSDPVTLGLNPASQAVEVPAPSSTDIAASSTVLLPKVEFKTALIDLPKLKIDVADFSFNGMPLGQLQLEGAHNELGYQFSHIGLTKPGLIFNATGLWSLVAGQERSEFELDLQADKFDILSESLLIEPGVKDSPVKLKGNLSWQAAPHEFVLSALDGALAFELGKGHLSEISDKGARIFSLFSLDSLLRKLSFDFSDVFGQGLYFNEFKGDLTIDKGVLKTRNTEMDAIAGDMKVRGYTDLSSQSLNYDIRFVPQLASSVPTVVLLSTSAWTFGVGAFALTKVLEPMIEIISEIRFRVTGTMDEPLIEELERKHKEIEIPEAILAPKVGAQTQETLESGEPVDASTLSQGQTKAPTPAKPIADDVSLDVPALVEKPETQPVPR</sequence>
<keyword evidence="2" id="KW-1133">Transmembrane helix</keyword>
<reference evidence="4 5" key="1">
    <citation type="submission" date="2006-03" db="EMBL/GenBank/DDBJ databases">
        <title>Complete sequence of Shewanella denitrificans OS217.</title>
        <authorList>
            <consortium name="US DOE Joint Genome Institute"/>
            <person name="Copeland A."/>
            <person name="Lucas S."/>
            <person name="Lapidus A."/>
            <person name="Barry K."/>
            <person name="Detter J.C."/>
            <person name="Glavina del Rio T."/>
            <person name="Hammon N."/>
            <person name="Israni S."/>
            <person name="Dalin E."/>
            <person name="Tice H."/>
            <person name="Pitluck S."/>
            <person name="Brettin T."/>
            <person name="Bruce D."/>
            <person name="Han C."/>
            <person name="Tapia R."/>
            <person name="Gilna P."/>
            <person name="Kiss H."/>
            <person name="Schmutz J."/>
            <person name="Larimer F."/>
            <person name="Land M."/>
            <person name="Hauser L."/>
            <person name="Kyrpides N."/>
            <person name="Lykidis A."/>
            <person name="Richardson P."/>
        </authorList>
    </citation>
    <scope>NUCLEOTIDE SEQUENCE [LARGE SCALE GENOMIC DNA]</scope>
    <source>
        <strain evidence="5">OS217 / ATCC BAA-1090 / DSM 15013</strain>
    </source>
</reference>
<dbReference type="PROSITE" id="PS50007">
    <property type="entry name" value="PIPLC_X_DOMAIN"/>
    <property type="match status" value="1"/>
</dbReference>
<feature type="compositionally biased region" description="Polar residues" evidence="1">
    <location>
        <begin position="1381"/>
        <end position="1390"/>
    </location>
</feature>
<name>Q12IX1_SHEDO</name>
<evidence type="ECO:0000313" key="5">
    <source>
        <dbReference type="Proteomes" id="UP000001982"/>
    </source>
</evidence>
<dbReference type="InterPro" id="IPR025263">
    <property type="entry name" value="YhdP_central"/>
</dbReference>
<dbReference type="OrthoDB" id="9762238at2"/>
<dbReference type="HOGENOM" id="CLU_003522_0_0_6"/>
<gene>
    <name evidence="4" type="ordered locus">Sden_3329</name>
</gene>
<dbReference type="STRING" id="318161.Sden_3329"/>
<feature type="domain" description="YhdP central" evidence="3">
    <location>
        <begin position="1"/>
        <end position="1343"/>
    </location>
</feature>
<accession>Q12IX1</accession>
<dbReference type="Proteomes" id="UP000001982">
    <property type="component" value="Chromosome"/>
</dbReference>
<proteinExistence type="predicted"/>
<dbReference type="EMBL" id="CP000302">
    <property type="protein sequence ID" value="ABE56605.1"/>
    <property type="molecule type" value="Genomic_DNA"/>
</dbReference>